<dbReference type="AlphaFoldDB" id="A0A645GKA1"/>
<reference evidence="1" key="1">
    <citation type="submission" date="2019-08" db="EMBL/GenBank/DDBJ databases">
        <authorList>
            <person name="Kucharzyk K."/>
            <person name="Murdoch R.W."/>
            <person name="Higgins S."/>
            <person name="Loffler F."/>
        </authorList>
    </citation>
    <scope>NUCLEOTIDE SEQUENCE</scope>
</reference>
<comment type="caution">
    <text evidence="1">The sequence shown here is derived from an EMBL/GenBank/DDBJ whole genome shotgun (WGS) entry which is preliminary data.</text>
</comment>
<accession>A0A645GKA1</accession>
<dbReference type="EMBL" id="VSSQ01075765">
    <property type="protein sequence ID" value="MPN26292.1"/>
    <property type="molecule type" value="Genomic_DNA"/>
</dbReference>
<sequence length="90" mass="10379">MARQRLGQERVATAQFGRVVFAIAANVTAWQNALFGPRRTNSLIVRCQFFHRVFSQLTIGRQLTAKDRQQRRFAVFVVDIQRVITGDCLR</sequence>
<name>A0A645GKA1_9ZZZZ</name>
<gene>
    <name evidence="1" type="ORF">SDC9_173716</name>
</gene>
<proteinExistence type="predicted"/>
<evidence type="ECO:0000313" key="1">
    <source>
        <dbReference type="EMBL" id="MPN26292.1"/>
    </source>
</evidence>
<organism evidence="1">
    <name type="scientific">bioreactor metagenome</name>
    <dbReference type="NCBI Taxonomy" id="1076179"/>
    <lineage>
        <taxon>unclassified sequences</taxon>
        <taxon>metagenomes</taxon>
        <taxon>ecological metagenomes</taxon>
    </lineage>
</organism>
<protein>
    <submittedName>
        <fullName evidence="1">Uncharacterized protein</fullName>
    </submittedName>
</protein>